<dbReference type="Pfam" id="PF03400">
    <property type="entry name" value="DDE_Tnp_IS1"/>
    <property type="match status" value="1"/>
</dbReference>
<organism evidence="1 2">
    <name type="scientific">Methanosarcina mazei</name>
    <name type="common">Methanosarcina frisia</name>
    <dbReference type="NCBI Taxonomy" id="2209"/>
    <lineage>
        <taxon>Archaea</taxon>
        <taxon>Methanobacteriati</taxon>
        <taxon>Methanobacteriota</taxon>
        <taxon>Stenosarchaea group</taxon>
        <taxon>Methanomicrobia</taxon>
        <taxon>Methanosarcinales</taxon>
        <taxon>Methanosarcinaceae</taxon>
        <taxon>Methanosarcina</taxon>
    </lineage>
</organism>
<evidence type="ECO:0008006" key="3">
    <source>
        <dbReference type="Google" id="ProtNLM"/>
    </source>
</evidence>
<accession>A0A0F8BLR1</accession>
<gene>
    <name evidence="1" type="ORF">DU40_20145</name>
</gene>
<dbReference type="AlphaFoldDB" id="A0A0F8BLR1"/>
<dbReference type="RefSeq" id="WP_155400360.1">
    <property type="nucleotide sequence ID" value="NZ_JJOT01000028.1"/>
</dbReference>
<dbReference type="GO" id="GO:0004803">
    <property type="term" value="F:transposase activity"/>
    <property type="evidence" value="ECO:0007669"/>
    <property type="project" value="InterPro"/>
</dbReference>
<evidence type="ECO:0000313" key="1">
    <source>
        <dbReference type="EMBL" id="KKG04762.1"/>
    </source>
</evidence>
<proteinExistence type="predicted"/>
<protein>
    <recommendedName>
        <fullName evidence="3">Transposase</fullName>
    </recommendedName>
</protein>
<dbReference type="GO" id="GO:0006313">
    <property type="term" value="P:DNA transposition"/>
    <property type="evidence" value="ECO:0007669"/>
    <property type="project" value="InterPro"/>
</dbReference>
<name>A0A0F8BLR1_METMZ</name>
<dbReference type="EMBL" id="JJOT01000028">
    <property type="protein sequence ID" value="KKG04762.1"/>
    <property type="molecule type" value="Genomic_DNA"/>
</dbReference>
<dbReference type="GO" id="GO:0003677">
    <property type="term" value="F:DNA binding"/>
    <property type="evidence" value="ECO:0007669"/>
    <property type="project" value="InterPro"/>
</dbReference>
<dbReference type="Proteomes" id="UP000034597">
    <property type="component" value="Unassembled WGS sequence"/>
</dbReference>
<dbReference type="PATRIC" id="fig|2209.60.peg.4309"/>
<evidence type="ECO:0000313" key="2">
    <source>
        <dbReference type="Proteomes" id="UP000034597"/>
    </source>
</evidence>
<dbReference type="InterPro" id="IPR005063">
    <property type="entry name" value="Transposase_27"/>
</dbReference>
<reference evidence="1 2" key="1">
    <citation type="journal article" date="2015" name="ISME J.">
        <title>Genomic and phenotypic differentiation among Methanosarcina mazei populations from Columbia River sediment.</title>
        <authorList>
            <person name="Youngblut N.D."/>
            <person name="Wirth J.S."/>
            <person name="Henriksen J.R."/>
            <person name="Smith M."/>
            <person name="Simon H."/>
            <person name="Metcalf W.W."/>
            <person name="Whitaker R.J."/>
        </authorList>
    </citation>
    <scope>NUCLEOTIDE SEQUENCE [LARGE SCALE GENOMIC DNA]</scope>
    <source>
        <strain evidence="1 2">2.F.T.0.2</strain>
    </source>
</reference>
<sequence>MFGADSDSYIGTSYAERINLTIRTSLARFIRKGMNFSKTKRMHQKAIPTFGRSTLEIRTFFMMPF</sequence>
<comment type="caution">
    <text evidence="1">The sequence shown here is derived from an EMBL/GenBank/DDBJ whole genome shotgun (WGS) entry which is preliminary data.</text>
</comment>